<dbReference type="InterPro" id="IPR007361">
    <property type="entry name" value="DUF427"/>
</dbReference>
<dbReference type="PANTHER" id="PTHR43058">
    <property type="entry name" value="SLR0655 PROTEIN"/>
    <property type="match status" value="1"/>
</dbReference>
<dbReference type="Proteomes" id="UP001301769">
    <property type="component" value="Unassembled WGS sequence"/>
</dbReference>
<protein>
    <recommendedName>
        <fullName evidence="2">DUF427 domain-containing protein</fullName>
    </recommendedName>
</protein>
<dbReference type="PANTHER" id="PTHR43058:SF1">
    <property type="entry name" value="DUF427 DOMAIN-CONTAINING PROTEIN"/>
    <property type="match status" value="1"/>
</dbReference>
<evidence type="ECO:0000313" key="4">
    <source>
        <dbReference type="Proteomes" id="UP001301769"/>
    </source>
</evidence>
<evidence type="ECO:0000256" key="1">
    <source>
        <dbReference type="SAM" id="MobiDB-lite"/>
    </source>
</evidence>
<proteinExistence type="predicted"/>
<reference evidence="3" key="1">
    <citation type="journal article" date="2023" name="Mol. Phylogenet. Evol.">
        <title>Genome-scale phylogeny and comparative genomics of the fungal order Sordariales.</title>
        <authorList>
            <person name="Hensen N."/>
            <person name="Bonometti L."/>
            <person name="Westerberg I."/>
            <person name="Brannstrom I.O."/>
            <person name="Guillou S."/>
            <person name="Cros-Aarteil S."/>
            <person name="Calhoun S."/>
            <person name="Haridas S."/>
            <person name="Kuo A."/>
            <person name="Mondo S."/>
            <person name="Pangilinan J."/>
            <person name="Riley R."/>
            <person name="LaButti K."/>
            <person name="Andreopoulos B."/>
            <person name="Lipzen A."/>
            <person name="Chen C."/>
            <person name="Yan M."/>
            <person name="Daum C."/>
            <person name="Ng V."/>
            <person name="Clum A."/>
            <person name="Steindorff A."/>
            <person name="Ohm R.A."/>
            <person name="Martin F."/>
            <person name="Silar P."/>
            <person name="Natvig D.O."/>
            <person name="Lalanne C."/>
            <person name="Gautier V."/>
            <person name="Ament-Velasquez S.L."/>
            <person name="Kruys A."/>
            <person name="Hutchinson M.I."/>
            <person name="Powell A.J."/>
            <person name="Barry K."/>
            <person name="Miller A.N."/>
            <person name="Grigoriev I.V."/>
            <person name="Debuchy R."/>
            <person name="Gladieux P."/>
            <person name="Hiltunen Thoren M."/>
            <person name="Johannesson H."/>
        </authorList>
    </citation>
    <scope>NUCLEOTIDE SEQUENCE</scope>
    <source>
        <strain evidence="3">PSN293</strain>
    </source>
</reference>
<reference evidence="3" key="2">
    <citation type="submission" date="2023-05" db="EMBL/GenBank/DDBJ databases">
        <authorList>
            <consortium name="Lawrence Berkeley National Laboratory"/>
            <person name="Steindorff A."/>
            <person name="Hensen N."/>
            <person name="Bonometti L."/>
            <person name="Westerberg I."/>
            <person name="Brannstrom I.O."/>
            <person name="Guillou S."/>
            <person name="Cros-Aarteil S."/>
            <person name="Calhoun S."/>
            <person name="Haridas S."/>
            <person name="Kuo A."/>
            <person name="Mondo S."/>
            <person name="Pangilinan J."/>
            <person name="Riley R."/>
            <person name="Labutti K."/>
            <person name="Andreopoulos B."/>
            <person name="Lipzen A."/>
            <person name="Chen C."/>
            <person name="Yanf M."/>
            <person name="Daum C."/>
            <person name="Ng V."/>
            <person name="Clum A."/>
            <person name="Ohm R."/>
            <person name="Martin F."/>
            <person name="Silar P."/>
            <person name="Natvig D."/>
            <person name="Lalanne C."/>
            <person name="Gautier V."/>
            <person name="Ament-Velasquez S.L."/>
            <person name="Kruys A."/>
            <person name="Hutchinson M.I."/>
            <person name="Powell A.J."/>
            <person name="Barry K."/>
            <person name="Miller A.N."/>
            <person name="Grigoriev I.V."/>
            <person name="Debuchy R."/>
            <person name="Gladieux P."/>
            <person name="Thoren M.H."/>
            <person name="Johannesson H."/>
        </authorList>
    </citation>
    <scope>NUCLEOTIDE SEQUENCE</scope>
    <source>
        <strain evidence="3">PSN293</strain>
    </source>
</reference>
<gene>
    <name evidence="3" type="ORF">QBC37DRAFT_416242</name>
</gene>
<dbReference type="Gene3D" id="2.170.150.40">
    <property type="entry name" value="Domain of unknown function (DUF427)"/>
    <property type="match status" value="1"/>
</dbReference>
<feature type="domain" description="DUF427" evidence="2">
    <location>
        <begin position="45"/>
        <end position="140"/>
    </location>
</feature>
<evidence type="ECO:0000313" key="3">
    <source>
        <dbReference type="EMBL" id="KAK4216821.1"/>
    </source>
</evidence>
<dbReference type="InterPro" id="IPR038694">
    <property type="entry name" value="DUF427_sf"/>
</dbReference>
<sequence>MNPYPPNFSNGHSNGYHTPSNGHNRKMNVQSFPRPPLLEKCNKHIQIKWHGQLIADVPPGEGAYWVLETHHAPTYYVPASSVRIPIATTPKSSFCEWKGQATYYSMMSPIDANNTCMNRIWAYQEPSKGYEALKGLLGFYVGPWECYVDGERAHPQPGDYYAGWVTSEIEGVIKGPWGNWDPVIG</sequence>
<dbReference type="Pfam" id="PF04248">
    <property type="entry name" value="NTP_transf_9"/>
    <property type="match status" value="1"/>
</dbReference>
<accession>A0AAN6YDW1</accession>
<feature type="region of interest" description="Disordered" evidence="1">
    <location>
        <begin position="1"/>
        <end position="32"/>
    </location>
</feature>
<name>A0AAN6YDW1_9PEZI</name>
<comment type="caution">
    <text evidence="3">The sequence shown here is derived from an EMBL/GenBank/DDBJ whole genome shotgun (WGS) entry which is preliminary data.</text>
</comment>
<dbReference type="EMBL" id="MU858065">
    <property type="protein sequence ID" value="KAK4216821.1"/>
    <property type="molecule type" value="Genomic_DNA"/>
</dbReference>
<feature type="compositionally biased region" description="Polar residues" evidence="1">
    <location>
        <begin position="7"/>
        <end position="31"/>
    </location>
</feature>
<evidence type="ECO:0000259" key="2">
    <source>
        <dbReference type="Pfam" id="PF04248"/>
    </source>
</evidence>
<organism evidence="3 4">
    <name type="scientific">Rhypophila decipiens</name>
    <dbReference type="NCBI Taxonomy" id="261697"/>
    <lineage>
        <taxon>Eukaryota</taxon>
        <taxon>Fungi</taxon>
        <taxon>Dikarya</taxon>
        <taxon>Ascomycota</taxon>
        <taxon>Pezizomycotina</taxon>
        <taxon>Sordariomycetes</taxon>
        <taxon>Sordariomycetidae</taxon>
        <taxon>Sordariales</taxon>
        <taxon>Naviculisporaceae</taxon>
        <taxon>Rhypophila</taxon>
    </lineage>
</organism>
<dbReference type="AlphaFoldDB" id="A0AAN6YDW1"/>
<keyword evidence="4" id="KW-1185">Reference proteome</keyword>